<dbReference type="GeneID" id="83181484"/>
<evidence type="ECO:0000256" key="2">
    <source>
        <dbReference type="ARBA" id="ARBA00023242"/>
    </source>
</evidence>
<comment type="subcellular location">
    <subcellularLocation>
        <location evidence="1">Nucleus</location>
    </subcellularLocation>
</comment>
<dbReference type="AlphaFoldDB" id="A0A9W9JKI7"/>
<reference evidence="3" key="1">
    <citation type="submission" date="2022-12" db="EMBL/GenBank/DDBJ databases">
        <authorList>
            <person name="Petersen C."/>
        </authorList>
    </citation>
    <scope>NUCLEOTIDE SEQUENCE</scope>
    <source>
        <strain evidence="3">IBT 15544</strain>
    </source>
</reference>
<dbReference type="Pfam" id="PF11951">
    <property type="entry name" value="Fungal_trans_2"/>
    <property type="match status" value="1"/>
</dbReference>
<evidence type="ECO:0000256" key="1">
    <source>
        <dbReference type="ARBA" id="ARBA00004123"/>
    </source>
</evidence>
<name>A0A9W9JKI7_9EURO</name>
<gene>
    <name evidence="3" type="ORF">N7498_007121</name>
</gene>
<sequence>MVSPLNSISSSQLQHSQFPLSETDAGLTRHFLRVLSPWFDYCDPRRQFINEVSGRLSCSEALLKAVLAVSAQHLSAFGQFDPNVSDRYYRTALENLTSVTSASHVALNEEMLAATVILRLRAEFEDRRLMTRTVPLPGIDNQYYLVGTQTLLEEYRTFHTLSEFQIALAWIGLRQELRVAVMAQRPVCFPLDCLYIDWNSTPKHDAEWAQRMMLHLAEVLNYCYGTAAKIETYKILTARSQEWRESKPPSFTPLFSQPSDETTRFPRCEFVNNAVGKKYL</sequence>
<dbReference type="PANTHER" id="PTHR37534:SF2">
    <property type="entry name" value="N-ACETYLTRANSFERASE DOMAIN-CONTAINING PROTEIN"/>
    <property type="match status" value="1"/>
</dbReference>
<organism evidence="3 4">
    <name type="scientific">Penicillium cinerascens</name>
    <dbReference type="NCBI Taxonomy" id="70096"/>
    <lineage>
        <taxon>Eukaryota</taxon>
        <taxon>Fungi</taxon>
        <taxon>Dikarya</taxon>
        <taxon>Ascomycota</taxon>
        <taxon>Pezizomycotina</taxon>
        <taxon>Eurotiomycetes</taxon>
        <taxon>Eurotiomycetidae</taxon>
        <taxon>Eurotiales</taxon>
        <taxon>Aspergillaceae</taxon>
        <taxon>Penicillium</taxon>
    </lineage>
</organism>
<keyword evidence="2" id="KW-0539">Nucleus</keyword>
<evidence type="ECO:0000313" key="4">
    <source>
        <dbReference type="Proteomes" id="UP001150904"/>
    </source>
</evidence>
<dbReference type="GO" id="GO:0003700">
    <property type="term" value="F:DNA-binding transcription factor activity"/>
    <property type="evidence" value="ECO:0007669"/>
    <property type="project" value="TreeGrafter"/>
</dbReference>
<dbReference type="OrthoDB" id="407832at2759"/>
<comment type="caution">
    <text evidence="3">The sequence shown here is derived from an EMBL/GenBank/DDBJ whole genome shotgun (WGS) entry which is preliminary data.</text>
</comment>
<dbReference type="GO" id="GO:0005634">
    <property type="term" value="C:nucleus"/>
    <property type="evidence" value="ECO:0007669"/>
    <property type="project" value="UniProtKB-SubCell"/>
</dbReference>
<reference evidence="3" key="2">
    <citation type="journal article" date="2023" name="IMA Fungus">
        <title>Comparative genomic study of the Penicillium genus elucidates a diverse pangenome and 15 lateral gene transfer events.</title>
        <authorList>
            <person name="Petersen C."/>
            <person name="Sorensen T."/>
            <person name="Nielsen M.R."/>
            <person name="Sondergaard T.E."/>
            <person name="Sorensen J.L."/>
            <person name="Fitzpatrick D.A."/>
            <person name="Frisvad J.C."/>
            <person name="Nielsen K.L."/>
        </authorList>
    </citation>
    <scope>NUCLEOTIDE SEQUENCE</scope>
    <source>
        <strain evidence="3">IBT 15544</strain>
    </source>
</reference>
<dbReference type="RefSeq" id="XP_058306432.1">
    <property type="nucleotide sequence ID" value="XM_058454183.1"/>
</dbReference>
<dbReference type="PANTHER" id="PTHR37534">
    <property type="entry name" value="TRANSCRIPTIONAL ACTIVATOR PROTEIN UGA3"/>
    <property type="match status" value="1"/>
</dbReference>
<dbReference type="InterPro" id="IPR021858">
    <property type="entry name" value="Fun_TF"/>
</dbReference>
<protein>
    <submittedName>
        <fullName evidence="3">Uncharacterized protein</fullName>
    </submittedName>
</protein>
<dbReference type="GO" id="GO:0045944">
    <property type="term" value="P:positive regulation of transcription by RNA polymerase II"/>
    <property type="evidence" value="ECO:0007669"/>
    <property type="project" value="TreeGrafter"/>
</dbReference>
<dbReference type="GO" id="GO:0000976">
    <property type="term" value="F:transcription cis-regulatory region binding"/>
    <property type="evidence" value="ECO:0007669"/>
    <property type="project" value="TreeGrafter"/>
</dbReference>
<keyword evidence="4" id="KW-1185">Reference proteome</keyword>
<accession>A0A9W9JKI7</accession>
<dbReference type="Proteomes" id="UP001150904">
    <property type="component" value="Unassembled WGS sequence"/>
</dbReference>
<dbReference type="EMBL" id="JAPQKR010000014">
    <property type="protein sequence ID" value="KAJ5198004.1"/>
    <property type="molecule type" value="Genomic_DNA"/>
</dbReference>
<evidence type="ECO:0000313" key="3">
    <source>
        <dbReference type="EMBL" id="KAJ5198004.1"/>
    </source>
</evidence>
<proteinExistence type="predicted"/>